<organism evidence="1 2">
    <name type="scientific">Solibacillus kalamii</name>
    <dbReference type="NCBI Taxonomy" id="1748298"/>
    <lineage>
        <taxon>Bacteria</taxon>
        <taxon>Bacillati</taxon>
        <taxon>Bacillota</taxon>
        <taxon>Bacilli</taxon>
        <taxon>Bacillales</taxon>
        <taxon>Caryophanaceae</taxon>
        <taxon>Solibacillus</taxon>
    </lineage>
</organism>
<comment type="caution">
    <text evidence="1">The sequence shown here is derived from an EMBL/GenBank/DDBJ whole genome shotgun (WGS) entry which is preliminary data.</text>
</comment>
<evidence type="ECO:0008006" key="3">
    <source>
        <dbReference type="Google" id="ProtNLM"/>
    </source>
</evidence>
<evidence type="ECO:0000313" key="2">
    <source>
        <dbReference type="Proteomes" id="UP000196594"/>
    </source>
</evidence>
<dbReference type="Proteomes" id="UP000196594">
    <property type="component" value="Unassembled WGS sequence"/>
</dbReference>
<protein>
    <recommendedName>
        <fullName evidence="3">YunG</fullName>
    </recommendedName>
</protein>
<reference evidence="1 2" key="1">
    <citation type="journal article" date="2017" name="Int. J. Syst. Evol. Microbiol.">
        <title>Solibacillus kalamii sp. nov., isolated from a high-efficiency particulate arrestance filter system used in the International Space Station.</title>
        <authorList>
            <person name="Checinska Sielaff A."/>
            <person name="Kumar R.M."/>
            <person name="Pal D."/>
            <person name="Mayilraj S."/>
            <person name="Venkateswaran K."/>
        </authorList>
    </citation>
    <scope>NUCLEOTIDE SEQUENCE [LARGE SCALE GENOMIC DNA]</scope>
    <source>
        <strain evidence="1 2">ISSFR-015</strain>
    </source>
</reference>
<evidence type="ECO:0000313" key="1">
    <source>
        <dbReference type="EMBL" id="OUZ40126.1"/>
    </source>
</evidence>
<proteinExistence type="predicted"/>
<accession>A0ABX3ZKY6</accession>
<dbReference type="InterPro" id="IPR056238">
    <property type="entry name" value="YunG-like"/>
</dbReference>
<sequence length="112" mass="13003">MEIERISKALSKSWSAESSTKWSKDNPSAGQCGVTALVVNDLLGGEIKKTKLPDGWHFYNFIKNKRYDFTVSQFRERILYMDITSNRDEAYADTNEGQYTYLKQKVLDFLFN</sequence>
<gene>
    <name evidence="1" type="ORF">CBM15_06315</name>
</gene>
<dbReference type="EMBL" id="NHNT01000002">
    <property type="protein sequence ID" value="OUZ40126.1"/>
    <property type="molecule type" value="Genomic_DNA"/>
</dbReference>
<keyword evidence="2" id="KW-1185">Reference proteome</keyword>
<name>A0ABX3ZKY6_9BACL</name>
<dbReference type="RefSeq" id="WP_087616333.1">
    <property type="nucleotide sequence ID" value="NZ_JAFBEY010000001.1"/>
</dbReference>
<dbReference type="Pfam" id="PF24585">
    <property type="entry name" value="YunG"/>
    <property type="match status" value="1"/>
</dbReference>